<accession>E2SEG7</accession>
<dbReference type="EMBL" id="ACLF03000007">
    <property type="protein sequence ID" value="EFQ82444.1"/>
    <property type="molecule type" value="Genomic_DNA"/>
</dbReference>
<organism evidence="3 4">
    <name type="scientific">Aeromicrobium marinum DSM 15272</name>
    <dbReference type="NCBI Taxonomy" id="585531"/>
    <lineage>
        <taxon>Bacteria</taxon>
        <taxon>Bacillati</taxon>
        <taxon>Actinomycetota</taxon>
        <taxon>Actinomycetes</taxon>
        <taxon>Propionibacteriales</taxon>
        <taxon>Nocardioidaceae</taxon>
        <taxon>Aeromicrobium</taxon>
    </lineage>
</organism>
<dbReference type="CDD" id="cd03416">
    <property type="entry name" value="CbiX_SirB_N"/>
    <property type="match status" value="1"/>
</dbReference>
<dbReference type="GO" id="GO:0046872">
    <property type="term" value="F:metal ion binding"/>
    <property type="evidence" value="ECO:0007669"/>
    <property type="project" value="UniProtKB-KW"/>
</dbReference>
<dbReference type="EC" id="4.99.1.3" evidence="3"/>
<dbReference type="InterPro" id="IPR002762">
    <property type="entry name" value="CbiX-like"/>
</dbReference>
<dbReference type="Proteomes" id="UP000003111">
    <property type="component" value="Unassembled WGS sequence"/>
</dbReference>
<name>E2SEG7_9ACTN</name>
<dbReference type="eggNOG" id="COG2138">
    <property type="taxonomic scope" value="Bacteria"/>
</dbReference>
<keyword evidence="2 3" id="KW-0456">Lyase</keyword>
<gene>
    <name evidence="3" type="primary">cbiX</name>
    <name evidence="3" type="ORF">HMPREF0063_12426</name>
</gene>
<sequence>MTTTVVATSHGTHAPAARRAVTALVDAVRRTVEHLDVQEAFVDVQEPRPAAVVDVAPGPVVVLPLLLTAGWHVRVDIARAADRPWAVAAEPLGPDPRLTALMLRRLLEAGSTPDDVVVLGVAGSTERRAIDEVDRAADDLARARGGPVVAGHLGGSGPAFADVVRTVARPGRRTVAASYLLAPGFFHDRLDRSGVDLVTPPLLDDGPVDRGVVSVVVDRVAAAIGRLDRAAAATPRSGAVEWHLSRS</sequence>
<evidence type="ECO:0000256" key="2">
    <source>
        <dbReference type="ARBA" id="ARBA00023239"/>
    </source>
</evidence>
<dbReference type="OrthoDB" id="7345302at2"/>
<dbReference type="GO" id="GO:0016852">
    <property type="term" value="F:sirohydrochlorin cobaltochelatase activity"/>
    <property type="evidence" value="ECO:0007669"/>
    <property type="project" value="UniProtKB-EC"/>
</dbReference>
<dbReference type="RefSeq" id="WP_007077518.1">
    <property type="nucleotide sequence ID" value="NZ_CM001024.1"/>
</dbReference>
<dbReference type="AlphaFoldDB" id="E2SEG7"/>
<dbReference type="HOGENOM" id="CLU_056929_1_0_11"/>
<protein>
    <submittedName>
        <fullName evidence="3">Sirohydrochlorin cobaltochelatase</fullName>
        <ecNumber evidence="3">4.99.1.3</ecNumber>
    </submittedName>
</protein>
<comment type="caution">
    <text evidence="3">The sequence shown here is derived from an EMBL/GenBank/DDBJ whole genome shotgun (WGS) entry which is preliminary data.</text>
</comment>
<dbReference type="PANTHER" id="PTHR33542:SF5">
    <property type="entry name" value="FERROCHELATASE CHE1"/>
    <property type="match status" value="1"/>
</dbReference>
<evidence type="ECO:0000313" key="4">
    <source>
        <dbReference type="Proteomes" id="UP000003111"/>
    </source>
</evidence>
<evidence type="ECO:0000256" key="1">
    <source>
        <dbReference type="ARBA" id="ARBA00022723"/>
    </source>
</evidence>
<proteinExistence type="predicted"/>
<dbReference type="Gene3D" id="3.40.50.1400">
    <property type="match status" value="2"/>
</dbReference>
<dbReference type="PANTHER" id="PTHR33542">
    <property type="entry name" value="SIROHYDROCHLORIN FERROCHELATASE, CHLOROPLASTIC"/>
    <property type="match status" value="1"/>
</dbReference>
<dbReference type="SUPFAM" id="SSF53800">
    <property type="entry name" value="Chelatase"/>
    <property type="match status" value="2"/>
</dbReference>
<evidence type="ECO:0000313" key="3">
    <source>
        <dbReference type="EMBL" id="EFQ82444.1"/>
    </source>
</evidence>
<keyword evidence="4" id="KW-1185">Reference proteome</keyword>
<dbReference type="STRING" id="585531.HMPREF0063_12426"/>
<dbReference type="InterPro" id="IPR050963">
    <property type="entry name" value="Sirohydro_Cobaltochel/CbiX"/>
</dbReference>
<reference evidence="3" key="1">
    <citation type="submission" date="2010-08" db="EMBL/GenBank/DDBJ databases">
        <authorList>
            <person name="Muzny D."/>
            <person name="Qin X."/>
            <person name="Buhay C."/>
            <person name="Dugan-Rocha S."/>
            <person name="Ding Y."/>
            <person name="Chen G."/>
            <person name="Hawes A."/>
            <person name="Holder M."/>
            <person name="Jhangiani S."/>
            <person name="Johnson A."/>
            <person name="Khan Z."/>
            <person name="Li Z."/>
            <person name="Liu W."/>
            <person name="Liu X."/>
            <person name="Perez L."/>
            <person name="Shen H."/>
            <person name="Wang Q."/>
            <person name="Watt J."/>
            <person name="Xi L."/>
            <person name="Xin Y."/>
            <person name="Zhou J."/>
            <person name="Deng J."/>
            <person name="Jiang H."/>
            <person name="Liu Y."/>
            <person name="Qu J."/>
            <person name="Song X.-Z."/>
            <person name="Zhang L."/>
            <person name="Villasana D."/>
            <person name="Johnson A."/>
            <person name="Liu J."/>
            <person name="Liyanage D."/>
            <person name="Lorensuhewa L."/>
            <person name="Robinson T."/>
            <person name="Song A."/>
            <person name="Song B.-B."/>
            <person name="Dinh H."/>
            <person name="Thornton R."/>
            <person name="Coyle M."/>
            <person name="Francisco L."/>
            <person name="Jackson L."/>
            <person name="Javaid M."/>
            <person name="Korchina V."/>
            <person name="Kovar C."/>
            <person name="Mata R."/>
            <person name="Mathew T."/>
            <person name="Ngo R."/>
            <person name="Nguyen L."/>
            <person name="Nguyen N."/>
            <person name="Okwuonu G."/>
            <person name="Ongeri F."/>
            <person name="Pham C."/>
            <person name="Simmons D."/>
            <person name="Wilczek-Boney K."/>
            <person name="Hale W."/>
            <person name="Jakkamsetti A."/>
            <person name="Pham P."/>
            <person name="Ruth R."/>
            <person name="San Lucas F."/>
            <person name="Warren J."/>
            <person name="Zhang J."/>
            <person name="Zhao Z."/>
            <person name="Zhou C."/>
            <person name="Zhu D."/>
            <person name="Lee S."/>
            <person name="Bess C."/>
            <person name="Blankenburg K."/>
            <person name="Forbes L."/>
            <person name="Fu Q."/>
            <person name="Gubbala S."/>
            <person name="Hirani K."/>
            <person name="Jayaseelan J.C."/>
            <person name="Lara F."/>
            <person name="Munidasa M."/>
            <person name="Palculict T."/>
            <person name="Patil S."/>
            <person name="Pu L.-L."/>
            <person name="Saada N."/>
            <person name="Tang L."/>
            <person name="Weissenberger G."/>
            <person name="Zhu Y."/>
            <person name="Hemphill L."/>
            <person name="Shang Y."/>
            <person name="Youmans B."/>
            <person name="Ayvaz T."/>
            <person name="Ross M."/>
            <person name="Santibanez J."/>
            <person name="Aqrawi P."/>
            <person name="Gross S."/>
            <person name="Joshi V."/>
            <person name="Fowler G."/>
            <person name="Nazareth L."/>
            <person name="Reid J."/>
            <person name="Worley K."/>
            <person name="Petrosino J."/>
            <person name="Highlander S."/>
            <person name="Gibbs R."/>
        </authorList>
    </citation>
    <scope>NUCLEOTIDE SEQUENCE [LARGE SCALE GENOMIC DNA]</scope>
    <source>
        <strain evidence="3">DSM 15272</strain>
    </source>
</reference>
<keyword evidence="1" id="KW-0479">Metal-binding</keyword>
<dbReference type="Pfam" id="PF01903">
    <property type="entry name" value="CbiX"/>
    <property type="match status" value="1"/>
</dbReference>